<evidence type="ECO:0000259" key="1">
    <source>
        <dbReference type="Pfam" id="PF12766"/>
    </source>
</evidence>
<name>A0A2W7N835_9RHOB</name>
<dbReference type="Gene3D" id="2.30.110.10">
    <property type="entry name" value="Electron Transport, Fmn-binding Protein, Chain A"/>
    <property type="match status" value="1"/>
</dbReference>
<comment type="caution">
    <text evidence="2">The sequence shown here is derived from an EMBL/GenBank/DDBJ whole genome shotgun (WGS) entry which is preliminary data.</text>
</comment>
<dbReference type="Pfam" id="PF12766">
    <property type="entry name" value="Pyridox_oxase_2"/>
    <property type="match status" value="1"/>
</dbReference>
<dbReference type="InterPro" id="IPR024624">
    <property type="entry name" value="Pyridox_Oxase_Alr4036_FMN-bd"/>
</dbReference>
<protein>
    <submittedName>
        <fullName evidence="2">Pyridoxamine 5'-phosphate oxidase</fullName>
    </submittedName>
</protein>
<dbReference type="AlphaFoldDB" id="A0A2W7N835"/>
<dbReference type="SUPFAM" id="SSF50475">
    <property type="entry name" value="FMN-binding split barrel"/>
    <property type="match status" value="1"/>
</dbReference>
<organism evidence="2 3">
    <name type="scientific">Palleronia aestuarii</name>
    <dbReference type="NCBI Taxonomy" id="568105"/>
    <lineage>
        <taxon>Bacteria</taxon>
        <taxon>Pseudomonadati</taxon>
        <taxon>Pseudomonadota</taxon>
        <taxon>Alphaproteobacteria</taxon>
        <taxon>Rhodobacterales</taxon>
        <taxon>Roseobacteraceae</taxon>
        <taxon>Palleronia</taxon>
    </lineage>
</organism>
<feature type="domain" description="Pyridoxamine 5'-phosphate oxidase Alr4036 family FMN-binding" evidence="1">
    <location>
        <begin position="9"/>
        <end position="84"/>
    </location>
</feature>
<gene>
    <name evidence="2" type="ORF">LX81_02163</name>
</gene>
<dbReference type="InterPro" id="IPR012349">
    <property type="entry name" value="Split_barrel_FMN-bd"/>
</dbReference>
<sequence>MDAVDDAAHPWRSPVLATTGLDGGAEARLVVLREACRDRAVIGAQTDLASPKVAELRAEPRATFLFWDPQTQVQLRARVDMKVIAGTELNAVWAAMPEVARLNYGNRPAPGTPIETPEDHDRTADRERFAVLTGHVVSLDVVDLSLDPHLRAVFDRGDGFQGKWLAP</sequence>
<keyword evidence="3" id="KW-1185">Reference proteome</keyword>
<evidence type="ECO:0000313" key="2">
    <source>
        <dbReference type="EMBL" id="PZX16311.1"/>
    </source>
</evidence>
<reference evidence="2 3" key="1">
    <citation type="submission" date="2018-06" db="EMBL/GenBank/DDBJ databases">
        <title>Genomic Encyclopedia of Archaeal and Bacterial Type Strains, Phase II (KMG-II): from individual species to whole genera.</title>
        <authorList>
            <person name="Goeker M."/>
        </authorList>
    </citation>
    <scope>NUCLEOTIDE SEQUENCE [LARGE SCALE GENOMIC DNA]</scope>
    <source>
        <strain evidence="2 3">DSM 22009</strain>
    </source>
</reference>
<accession>A0A2W7N835</accession>
<dbReference type="Proteomes" id="UP000248916">
    <property type="component" value="Unassembled WGS sequence"/>
</dbReference>
<proteinExistence type="predicted"/>
<evidence type="ECO:0000313" key="3">
    <source>
        <dbReference type="Proteomes" id="UP000248916"/>
    </source>
</evidence>
<dbReference type="GO" id="GO:0010181">
    <property type="term" value="F:FMN binding"/>
    <property type="evidence" value="ECO:0007669"/>
    <property type="project" value="InterPro"/>
</dbReference>
<dbReference type="EMBL" id="QKZL01000007">
    <property type="protein sequence ID" value="PZX16311.1"/>
    <property type="molecule type" value="Genomic_DNA"/>
</dbReference>